<dbReference type="OrthoDB" id="8958491at2759"/>
<accession>A0A9Q0IFC1</accession>
<gene>
    <name evidence="1" type="ORF">NHX12_002330</name>
</gene>
<dbReference type="Proteomes" id="UP001148018">
    <property type="component" value="Unassembled WGS sequence"/>
</dbReference>
<evidence type="ECO:0000313" key="2">
    <source>
        <dbReference type="Proteomes" id="UP001148018"/>
    </source>
</evidence>
<dbReference type="AlphaFoldDB" id="A0A9Q0IFC1"/>
<sequence>MAENKVGLVTTITTLNAEVVLTFDPPPPDNPFRIDGTQLLAETPLDYEDTEEVSPEGVPSPSTTIMVSIKDDDNRPPWFKPCSVLTSGMIKICPSNGYTGEVSLTVNEVGLHYPNRDDYRGLPTTTVAPSTTSDTAGPTWTRSYFKSHWDIPWNCSYIQSHWDIPWNCSYIQSHWDIPWNCSYFQSHWYIPRNCSYFQSYWDIPWNCSYFESHWDTPWNCFYL</sequence>
<proteinExistence type="predicted"/>
<keyword evidence="2" id="KW-1185">Reference proteome</keyword>
<dbReference type="EMBL" id="JANIIK010000110">
    <property type="protein sequence ID" value="KAJ3595918.1"/>
    <property type="molecule type" value="Genomic_DNA"/>
</dbReference>
<comment type="caution">
    <text evidence="1">The sequence shown here is derived from an EMBL/GenBank/DDBJ whole genome shotgun (WGS) entry which is preliminary data.</text>
</comment>
<organism evidence="1 2">
    <name type="scientific">Muraenolepis orangiensis</name>
    <name type="common">Patagonian moray cod</name>
    <dbReference type="NCBI Taxonomy" id="630683"/>
    <lineage>
        <taxon>Eukaryota</taxon>
        <taxon>Metazoa</taxon>
        <taxon>Chordata</taxon>
        <taxon>Craniata</taxon>
        <taxon>Vertebrata</taxon>
        <taxon>Euteleostomi</taxon>
        <taxon>Actinopterygii</taxon>
        <taxon>Neopterygii</taxon>
        <taxon>Teleostei</taxon>
        <taxon>Neoteleostei</taxon>
        <taxon>Acanthomorphata</taxon>
        <taxon>Zeiogadaria</taxon>
        <taxon>Gadariae</taxon>
        <taxon>Gadiformes</taxon>
        <taxon>Muraenolepidoidei</taxon>
        <taxon>Muraenolepididae</taxon>
        <taxon>Muraenolepis</taxon>
    </lineage>
</organism>
<reference evidence="1" key="1">
    <citation type="submission" date="2022-07" db="EMBL/GenBank/DDBJ databases">
        <title>Chromosome-level genome of Muraenolepis orangiensis.</title>
        <authorList>
            <person name="Kim J."/>
        </authorList>
    </citation>
    <scope>NUCLEOTIDE SEQUENCE</scope>
    <source>
        <strain evidence="1">KU_S4_2022</strain>
        <tissue evidence="1">Muscle</tissue>
    </source>
</reference>
<protein>
    <submittedName>
        <fullName evidence="1">Uncharacterized protein</fullName>
    </submittedName>
</protein>
<evidence type="ECO:0000313" key="1">
    <source>
        <dbReference type="EMBL" id="KAJ3595918.1"/>
    </source>
</evidence>
<name>A0A9Q0IFC1_9TELE</name>